<reference evidence="2" key="1">
    <citation type="submission" date="2022-11" db="UniProtKB">
        <authorList>
            <consortium name="WormBaseParasite"/>
        </authorList>
    </citation>
    <scope>IDENTIFICATION</scope>
</reference>
<accession>A0A914CMI4</accession>
<dbReference type="WBParaSite" id="ACRNAN_scaffold12456.g23401.t1">
    <property type="protein sequence ID" value="ACRNAN_scaffold12456.g23401.t1"/>
    <property type="gene ID" value="ACRNAN_scaffold12456.g23401"/>
</dbReference>
<evidence type="ECO:0000313" key="1">
    <source>
        <dbReference type="Proteomes" id="UP000887540"/>
    </source>
</evidence>
<name>A0A914CMI4_9BILA</name>
<evidence type="ECO:0000313" key="2">
    <source>
        <dbReference type="WBParaSite" id="ACRNAN_scaffold12456.g23401.t1"/>
    </source>
</evidence>
<dbReference type="Proteomes" id="UP000887540">
    <property type="component" value="Unplaced"/>
</dbReference>
<protein>
    <submittedName>
        <fullName evidence="2">Uncharacterized protein</fullName>
    </submittedName>
</protein>
<organism evidence="1 2">
    <name type="scientific">Acrobeloides nanus</name>
    <dbReference type="NCBI Taxonomy" id="290746"/>
    <lineage>
        <taxon>Eukaryota</taxon>
        <taxon>Metazoa</taxon>
        <taxon>Ecdysozoa</taxon>
        <taxon>Nematoda</taxon>
        <taxon>Chromadorea</taxon>
        <taxon>Rhabditida</taxon>
        <taxon>Tylenchina</taxon>
        <taxon>Cephalobomorpha</taxon>
        <taxon>Cephaloboidea</taxon>
        <taxon>Cephalobidae</taxon>
        <taxon>Acrobeloides</taxon>
    </lineage>
</organism>
<sequence length="164" mass="19093">MFRLNLKTSILTFLHILECNNPDRIIIMGSQATIILIRNIGEWTQRTPKNIDAVKAAINQKGMSVRRVTAGLGMKKDSMHRIPKKVLGLHPYKFICYRSWKRMIPTSECRMTRVRWYKEKLEEEVILALMGTCDNFDNLIFMLDGAPAYFSNKVYEVLDELTYS</sequence>
<proteinExistence type="predicted"/>
<dbReference type="AlphaFoldDB" id="A0A914CMI4"/>
<keyword evidence="1" id="KW-1185">Reference proteome</keyword>